<dbReference type="PROSITE" id="PS01167">
    <property type="entry name" value="RIBOSOMAL_L17"/>
    <property type="match status" value="1"/>
</dbReference>
<keyword evidence="2 5" id="KW-0689">Ribosomal protein</keyword>
<evidence type="ECO:0000256" key="2">
    <source>
        <dbReference type="ARBA" id="ARBA00022980"/>
    </source>
</evidence>
<evidence type="ECO:0000256" key="3">
    <source>
        <dbReference type="ARBA" id="ARBA00023274"/>
    </source>
</evidence>
<evidence type="ECO:0000313" key="7">
    <source>
        <dbReference type="EMBL" id="OGM97720.1"/>
    </source>
</evidence>
<evidence type="ECO:0000256" key="6">
    <source>
        <dbReference type="RuleBase" id="RU000661"/>
    </source>
</evidence>
<dbReference type="GO" id="GO:0006412">
    <property type="term" value="P:translation"/>
    <property type="evidence" value="ECO:0007669"/>
    <property type="project" value="InterPro"/>
</dbReference>
<evidence type="ECO:0000256" key="4">
    <source>
        <dbReference type="ARBA" id="ARBA00035494"/>
    </source>
</evidence>
<sequence length="127" mass="14107">MKRGNQRKFGRDRKVRTAMYKSLATALIDHGQIKTTQAKAKSLSQVVEKLITLAKKENLNARRELLGHIGEKAVKKLISEIVKSNTDRKGGYTSIIRLGQRQSDGAEMALIRFTSGVPESKTLSPKS</sequence>
<accession>A0A1F8EAF0</accession>
<dbReference type="InterPro" id="IPR036373">
    <property type="entry name" value="Ribosomal_bL17_sf"/>
</dbReference>
<dbReference type="AlphaFoldDB" id="A0A1F8EAF0"/>
<dbReference type="Gene3D" id="3.90.1030.10">
    <property type="entry name" value="Ribosomal protein L17"/>
    <property type="match status" value="1"/>
</dbReference>
<dbReference type="InterPro" id="IPR047859">
    <property type="entry name" value="Ribosomal_bL17_CS"/>
</dbReference>
<comment type="caution">
    <text evidence="7">The sequence shown here is derived from an EMBL/GenBank/DDBJ whole genome shotgun (WGS) entry which is preliminary data.</text>
</comment>
<reference evidence="7 8" key="1">
    <citation type="journal article" date="2016" name="Nat. Commun.">
        <title>Thousands of microbial genomes shed light on interconnected biogeochemical processes in an aquifer system.</title>
        <authorList>
            <person name="Anantharaman K."/>
            <person name="Brown C.T."/>
            <person name="Hug L.A."/>
            <person name="Sharon I."/>
            <person name="Castelle C.J."/>
            <person name="Probst A.J."/>
            <person name="Thomas B.C."/>
            <person name="Singh A."/>
            <person name="Wilkins M.J."/>
            <person name="Karaoz U."/>
            <person name="Brodie E.L."/>
            <person name="Williams K.H."/>
            <person name="Hubbard S.S."/>
            <person name="Banfield J.F."/>
        </authorList>
    </citation>
    <scope>NUCLEOTIDE SEQUENCE [LARGE SCALE GENOMIC DNA]</scope>
</reference>
<dbReference type="PANTHER" id="PTHR14413">
    <property type="entry name" value="RIBOSOMAL PROTEIN L17"/>
    <property type="match status" value="1"/>
</dbReference>
<protein>
    <recommendedName>
        <fullName evidence="4 6">50S ribosomal protein L17</fullName>
    </recommendedName>
</protein>
<proteinExistence type="inferred from homology"/>
<dbReference type="SUPFAM" id="SSF64263">
    <property type="entry name" value="Prokaryotic ribosomal protein L17"/>
    <property type="match status" value="1"/>
</dbReference>
<keyword evidence="3 5" id="KW-0687">Ribonucleoprotein</keyword>
<evidence type="ECO:0000256" key="5">
    <source>
        <dbReference type="RuleBase" id="RU000660"/>
    </source>
</evidence>
<evidence type="ECO:0000313" key="8">
    <source>
        <dbReference type="Proteomes" id="UP000178520"/>
    </source>
</evidence>
<name>A0A1F8EAF0_9BACT</name>
<dbReference type="GO" id="GO:0003735">
    <property type="term" value="F:structural constituent of ribosome"/>
    <property type="evidence" value="ECO:0007669"/>
    <property type="project" value="InterPro"/>
</dbReference>
<dbReference type="GO" id="GO:0022625">
    <property type="term" value="C:cytosolic large ribosomal subunit"/>
    <property type="evidence" value="ECO:0007669"/>
    <property type="project" value="TreeGrafter"/>
</dbReference>
<dbReference type="PANTHER" id="PTHR14413:SF16">
    <property type="entry name" value="LARGE RIBOSOMAL SUBUNIT PROTEIN BL17M"/>
    <property type="match status" value="1"/>
</dbReference>
<dbReference type="NCBIfam" id="TIGR00059">
    <property type="entry name" value="L17"/>
    <property type="match status" value="1"/>
</dbReference>
<comment type="similarity">
    <text evidence="1 5">Belongs to the bacterial ribosomal protein bL17 family.</text>
</comment>
<dbReference type="Proteomes" id="UP000178520">
    <property type="component" value="Unassembled WGS sequence"/>
</dbReference>
<dbReference type="Pfam" id="PF01196">
    <property type="entry name" value="Ribosomal_L17"/>
    <property type="match status" value="1"/>
</dbReference>
<dbReference type="EMBL" id="MGJA01000009">
    <property type="protein sequence ID" value="OGM97720.1"/>
    <property type="molecule type" value="Genomic_DNA"/>
</dbReference>
<dbReference type="InterPro" id="IPR000456">
    <property type="entry name" value="Ribosomal_bL17"/>
</dbReference>
<organism evidence="7 8">
    <name type="scientific">Candidatus Yanofskybacteria bacterium RIFCSPHIGHO2_01_FULL_41_21</name>
    <dbReference type="NCBI Taxonomy" id="1802660"/>
    <lineage>
        <taxon>Bacteria</taxon>
        <taxon>Candidatus Yanofskyibacteriota</taxon>
    </lineage>
</organism>
<gene>
    <name evidence="7" type="ORF">A2735_01100</name>
</gene>
<evidence type="ECO:0000256" key="1">
    <source>
        <dbReference type="ARBA" id="ARBA00008777"/>
    </source>
</evidence>
<dbReference type="STRING" id="1802660.A2735_01100"/>